<reference evidence="5 6" key="1">
    <citation type="journal article" date="2013" name="BMC Genomics">
        <title>Reconstruction of the lipid metabolism for the microalga Monoraphidium neglectum from its genome sequence reveals characteristics suitable for biofuel production.</title>
        <authorList>
            <person name="Bogen C."/>
            <person name="Al-Dilaimi A."/>
            <person name="Albersmeier A."/>
            <person name="Wichmann J."/>
            <person name="Grundmann M."/>
            <person name="Rupp O."/>
            <person name="Lauersen K.J."/>
            <person name="Blifernez-Klassen O."/>
            <person name="Kalinowski J."/>
            <person name="Goesmann A."/>
            <person name="Mussgnug J.H."/>
            <person name="Kruse O."/>
        </authorList>
    </citation>
    <scope>NUCLEOTIDE SEQUENCE [LARGE SCALE GENOMIC DNA]</scope>
    <source>
        <strain evidence="5 6">SAG 48.87</strain>
    </source>
</reference>
<accession>A0A0D2N749</accession>
<dbReference type="EMBL" id="KK101230">
    <property type="protein sequence ID" value="KIZ01661.1"/>
    <property type="molecule type" value="Genomic_DNA"/>
</dbReference>
<comment type="catalytic activity">
    <reaction evidence="1">
        <text>Hydrolysis of terminal, non-reducing beta-D-mannose residues in beta-D-mannosides.</text>
        <dbReference type="EC" id="3.2.1.25"/>
    </reaction>
</comment>
<keyword evidence="6" id="KW-1185">Reference proteome</keyword>
<dbReference type="Proteomes" id="UP000054498">
    <property type="component" value="Unassembled WGS sequence"/>
</dbReference>
<dbReference type="GO" id="GO:0004567">
    <property type="term" value="F:beta-mannosidase activity"/>
    <property type="evidence" value="ECO:0007669"/>
    <property type="project" value="UniProtKB-EC"/>
</dbReference>
<evidence type="ECO:0000256" key="3">
    <source>
        <dbReference type="ARBA" id="ARBA00022801"/>
    </source>
</evidence>
<dbReference type="SUPFAM" id="SSF51445">
    <property type="entry name" value="(Trans)glycosidases"/>
    <property type="match status" value="1"/>
</dbReference>
<evidence type="ECO:0000256" key="2">
    <source>
        <dbReference type="ARBA" id="ARBA00012754"/>
    </source>
</evidence>
<keyword evidence="4 5" id="KW-0326">Glycosidase</keyword>
<protein>
    <recommendedName>
        <fullName evidence="2">beta-mannosidase</fullName>
        <ecNumber evidence="2">3.2.1.25</ecNumber>
    </recommendedName>
</protein>
<dbReference type="RefSeq" id="XP_013900680.1">
    <property type="nucleotide sequence ID" value="XM_014045226.1"/>
</dbReference>
<dbReference type="KEGG" id="mng:MNEG_6301"/>
<gene>
    <name evidence="5" type="ORF">MNEG_6301</name>
</gene>
<dbReference type="Gene3D" id="3.20.20.80">
    <property type="entry name" value="Glycosidases"/>
    <property type="match status" value="1"/>
</dbReference>
<proteinExistence type="predicted"/>
<dbReference type="InterPro" id="IPR050887">
    <property type="entry name" value="Beta-mannosidase_GH2"/>
</dbReference>
<dbReference type="STRING" id="145388.A0A0D2N749"/>
<evidence type="ECO:0000256" key="4">
    <source>
        <dbReference type="ARBA" id="ARBA00023295"/>
    </source>
</evidence>
<dbReference type="AlphaFoldDB" id="A0A0D2N749"/>
<dbReference type="OrthoDB" id="2866996at2759"/>
<evidence type="ECO:0000313" key="5">
    <source>
        <dbReference type="EMBL" id="KIZ01661.1"/>
    </source>
</evidence>
<sequence length="641" mass="70240">MYFRVNGIPMFLKGANLIPFHTVRTQVTPELMNGVLKAATDVHFNVLRVWGGGIYQTDAFYTACDRLGLLVWQEAMFACAMYPADTAFLADVREEMREQVLRIGHHPSVALWGGNNENEAAFGWFSESRNDRAFYQKDYVKLYFDTVGDEIVKLDPERPFIDSSPANGPFYPGATAEGKLPMSLDEVLRTKRWGDAGGSKFGDMHFYENYNDCTAPGVVPVARIMSEFGWQSDAPFFSIKSVTPAQDWDTWAETAQYRQRWLSDGTRLKVLQMGKVFGGLPSHNFMASEPQQKAKLYSDYIYLRQVMQSVCYDHTISMMRRNMHNPAKMSMGTLYWQLNDGASWSSFDYEGRWKPLHHALSRVYAPLQLQAFVRPEDDTAAVLLSYDEAAPLPAGVAVDVYLHSLSAGNAPASANATAACLAGDDDSAPKALVGSFKVDAGEVLTAKPSWSLRVDEVLAKLPGCGRGTCFLRAVAREAGAGGVKGARARGGQYGLLGAANGRGRDVDVQEAVLFFDKFNSLALPEVSVRPHSFKKVAPKTIEFQVTAAGGAAAHAFWDAAPAGRFSVNGVQALRPCAPLAVRFEAADEVEVSDLESSLTIWTINGALQGKQRAPLLGVAGRDVAAARRAPVRPSRRMMLAV</sequence>
<keyword evidence="3 5" id="KW-0378">Hydrolase</keyword>
<dbReference type="PANTHER" id="PTHR43730:SF1">
    <property type="entry name" value="BETA-MANNOSIDASE"/>
    <property type="match status" value="1"/>
</dbReference>
<evidence type="ECO:0000256" key="1">
    <source>
        <dbReference type="ARBA" id="ARBA00000829"/>
    </source>
</evidence>
<dbReference type="GO" id="GO:0006516">
    <property type="term" value="P:glycoprotein catabolic process"/>
    <property type="evidence" value="ECO:0007669"/>
    <property type="project" value="TreeGrafter"/>
</dbReference>
<dbReference type="InterPro" id="IPR017853">
    <property type="entry name" value="GH"/>
</dbReference>
<name>A0A0D2N749_9CHLO</name>
<dbReference type="EC" id="3.2.1.25" evidence="2"/>
<organism evidence="5 6">
    <name type="scientific">Monoraphidium neglectum</name>
    <dbReference type="NCBI Taxonomy" id="145388"/>
    <lineage>
        <taxon>Eukaryota</taxon>
        <taxon>Viridiplantae</taxon>
        <taxon>Chlorophyta</taxon>
        <taxon>core chlorophytes</taxon>
        <taxon>Chlorophyceae</taxon>
        <taxon>CS clade</taxon>
        <taxon>Sphaeropleales</taxon>
        <taxon>Selenastraceae</taxon>
        <taxon>Monoraphidium</taxon>
    </lineage>
</organism>
<evidence type="ECO:0000313" key="6">
    <source>
        <dbReference type="Proteomes" id="UP000054498"/>
    </source>
</evidence>
<dbReference type="PANTHER" id="PTHR43730">
    <property type="entry name" value="BETA-MANNOSIDASE"/>
    <property type="match status" value="1"/>
</dbReference>
<dbReference type="GeneID" id="25739177"/>
<dbReference type="FunFam" id="3.20.20.80:FF:000050">
    <property type="entry name" value="Beta-mannosidase B"/>
    <property type="match status" value="1"/>
</dbReference>